<accession>A0A7K3RRB2</accession>
<protein>
    <recommendedName>
        <fullName evidence="4">Lipoprotein</fullName>
    </recommendedName>
</protein>
<feature type="compositionally biased region" description="Basic and acidic residues" evidence="1">
    <location>
        <begin position="32"/>
        <end position="48"/>
    </location>
</feature>
<dbReference type="EMBL" id="JAAGMP010000274">
    <property type="protein sequence ID" value="NEC17725.1"/>
    <property type="molecule type" value="Genomic_DNA"/>
</dbReference>
<evidence type="ECO:0000313" key="3">
    <source>
        <dbReference type="Proteomes" id="UP000469670"/>
    </source>
</evidence>
<dbReference type="Proteomes" id="UP000469670">
    <property type="component" value="Unassembled WGS sequence"/>
</dbReference>
<feature type="region of interest" description="Disordered" evidence="1">
    <location>
        <begin position="24"/>
        <end position="80"/>
    </location>
</feature>
<feature type="compositionally biased region" description="Basic and acidic residues" evidence="1">
    <location>
        <begin position="56"/>
        <end position="68"/>
    </location>
</feature>
<gene>
    <name evidence="2" type="ORF">G3I50_05530</name>
</gene>
<reference evidence="2 3" key="1">
    <citation type="submission" date="2020-01" db="EMBL/GenBank/DDBJ databases">
        <title>Insect and environment-associated Actinomycetes.</title>
        <authorList>
            <person name="Currrie C."/>
            <person name="Chevrette M."/>
            <person name="Carlson C."/>
            <person name="Stubbendieck R."/>
            <person name="Wendt-Pienkowski E."/>
        </authorList>
    </citation>
    <scope>NUCLEOTIDE SEQUENCE [LARGE SCALE GENOMIC DNA]</scope>
    <source>
        <strain evidence="2 3">SID7590</strain>
    </source>
</reference>
<sequence>MAGKKTTLAAALCVGVVLGGIAGCGDGGGGESDGKGTRAVKEKGRPDAGDGATPPADRDKPAGEDSSAKNRTPSGVEKLSAEEIVKKSGEALASAGTVRVSTPDGGNDMRVDRTGDCTGTFTQEKYSSQLIKKGDKVWLKPEDAYWNDPAAKPVLAKTPQARGKYLHGTSDKSMALFFASVFCTVGEQMLSGGIEGEKGAQLSKGAVTTVEGRKVVPVYADSAEKGRSTTLVATEGRPYPVKLESAEQKEAILLSDFGKPFTPPASPPAGDTVDATEVELFDAGSG</sequence>
<dbReference type="AlphaFoldDB" id="A0A7K3RRB2"/>
<evidence type="ECO:0000313" key="2">
    <source>
        <dbReference type="EMBL" id="NEC17725.1"/>
    </source>
</evidence>
<name>A0A7K3RRB2_9ACTN</name>
<evidence type="ECO:0008006" key="4">
    <source>
        <dbReference type="Google" id="ProtNLM"/>
    </source>
</evidence>
<organism evidence="2 3">
    <name type="scientific">Streptomyces parvus</name>
    <dbReference type="NCBI Taxonomy" id="66428"/>
    <lineage>
        <taxon>Bacteria</taxon>
        <taxon>Bacillati</taxon>
        <taxon>Actinomycetota</taxon>
        <taxon>Actinomycetes</taxon>
        <taxon>Kitasatosporales</taxon>
        <taxon>Streptomycetaceae</taxon>
        <taxon>Streptomyces</taxon>
    </lineage>
</organism>
<comment type="caution">
    <text evidence="2">The sequence shown here is derived from an EMBL/GenBank/DDBJ whole genome shotgun (WGS) entry which is preliminary data.</text>
</comment>
<proteinExistence type="predicted"/>
<dbReference type="RefSeq" id="WP_164200277.1">
    <property type="nucleotide sequence ID" value="NZ_JAAGMP010000274.1"/>
</dbReference>
<evidence type="ECO:0000256" key="1">
    <source>
        <dbReference type="SAM" id="MobiDB-lite"/>
    </source>
</evidence>
<dbReference type="PROSITE" id="PS51257">
    <property type="entry name" value="PROKAR_LIPOPROTEIN"/>
    <property type="match status" value="1"/>
</dbReference>
<feature type="region of interest" description="Disordered" evidence="1">
    <location>
        <begin position="93"/>
        <end position="112"/>
    </location>
</feature>